<reference evidence="2" key="1">
    <citation type="submission" date="2022-11" db="UniProtKB">
        <authorList>
            <consortium name="WormBaseParasite"/>
        </authorList>
    </citation>
    <scope>IDENTIFICATION</scope>
</reference>
<proteinExistence type="predicted"/>
<evidence type="ECO:0000313" key="1">
    <source>
        <dbReference type="Proteomes" id="UP000887565"/>
    </source>
</evidence>
<dbReference type="AlphaFoldDB" id="A0A915JRP7"/>
<protein>
    <submittedName>
        <fullName evidence="2">Uncharacterized protein</fullName>
    </submittedName>
</protein>
<keyword evidence="1" id="KW-1185">Reference proteome</keyword>
<name>A0A915JRP7_ROMCU</name>
<accession>A0A915JRP7</accession>
<sequence>MPKFTFSSIYANDMRKLHLGSELVLFEDDLKIFKRSVNSDVLQFNANKIDLWSSNDVLGLKMQQIFDASRRVNAYNLIYSYLPRTRACSLRIKKSVNFREVAVICDVELENKRTMQSLLKNNKDRKRKYL</sequence>
<evidence type="ECO:0000313" key="2">
    <source>
        <dbReference type="WBParaSite" id="nRc.2.0.1.t28759-RA"/>
    </source>
</evidence>
<dbReference type="Proteomes" id="UP000887565">
    <property type="component" value="Unplaced"/>
</dbReference>
<dbReference type="WBParaSite" id="nRc.2.0.1.t28759-RA">
    <property type="protein sequence ID" value="nRc.2.0.1.t28759-RA"/>
    <property type="gene ID" value="nRc.2.0.1.g28759"/>
</dbReference>
<organism evidence="1 2">
    <name type="scientific">Romanomermis culicivorax</name>
    <name type="common">Nematode worm</name>
    <dbReference type="NCBI Taxonomy" id="13658"/>
    <lineage>
        <taxon>Eukaryota</taxon>
        <taxon>Metazoa</taxon>
        <taxon>Ecdysozoa</taxon>
        <taxon>Nematoda</taxon>
        <taxon>Enoplea</taxon>
        <taxon>Dorylaimia</taxon>
        <taxon>Mermithida</taxon>
        <taxon>Mermithoidea</taxon>
        <taxon>Mermithidae</taxon>
        <taxon>Romanomermis</taxon>
    </lineage>
</organism>